<evidence type="ECO:0000313" key="3">
    <source>
        <dbReference type="EMBL" id="QDV47376.1"/>
    </source>
</evidence>
<dbReference type="InterPro" id="IPR002035">
    <property type="entry name" value="VWF_A"/>
</dbReference>
<feature type="domain" description="VWFA" evidence="2">
    <location>
        <begin position="184"/>
        <end position="362"/>
    </location>
</feature>
<feature type="compositionally biased region" description="Low complexity" evidence="1">
    <location>
        <begin position="106"/>
        <end position="120"/>
    </location>
</feature>
<accession>A0A518I2T6</accession>
<proteinExistence type="predicted"/>
<feature type="compositionally biased region" description="Polar residues" evidence="1">
    <location>
        <begin position="14"/>
        <end position="28"/>
    </location>
</feature>
<protein>
    <recommendedName>
        <fullName evidence="2">VWFA domain-containing protein</fullName>
    </recommendedName>
</protein>
<dbReference type="Gene3D" id="3.40.50.410">
    <property type="entry name" value="von Willebrand factor, type A domain"/>
    <property type="match status" value="1"/>
</dbReference>
<reference evidence="3 4" key="1">
    <citation type="submission" date="2019-03" db="EMBL/GenBank/DDBJ databases">
        <title>Deep-cultivation of Planctomycetes and their phenomic and genomic characterization uncovers novel biology.</title>
        <authorList>
            <person name="Wiegand S."/>
            <person name="Jogler M."/>
            <person name="Boedeker C."/>
            <person name="Pinto D."/>
            <person name="Vollmers J."/>
            <person name="Rivas-Marin E."/>
            <person name="Kohn T."/>
            <person name="Peeters S.H."/>
            <person name="Heuer A."/>
            <person name="Rast P."/>
            <person name="Oberbeckmann S."/>
            <person name="Bunk B."/>
            <person name="Jeske O."/>
            <person name="Meyerdierks A."/>
            <person name="Storesund J.E."/>
            <person name="Kallscheuer N."/>
            <person name="Luecker S."/>
            <person name="Lage O.M."/>
            <person name="Pohl T."/>
            <person name="Merkel B.J."/>
            <person name="Hornburger P."/>
            <person name="Mueller R.-W."/>
            <person name="Bruemmer F."/>
            <person name="Labrenz M."/>
            <person name="Spormann A.M."/>
            <person name="Op den Camp H."/>
            <person name="Overmann J."/>
            <person name="Amann R."/>
            <person name="Jetten M.S.M."/>
            <person name="Mascher T."/>
            <person name="Medema M.H."/>
            <person name="Devos D.P."/>
            <person name="Kaster A.-K."/>
            <person name="Ovreas L."/>
            <person name="Rohde M."/>
            <person name="Galperin M.Y."/>
            <person name="Jogler C."/>
        </authorList>
    </citation>
    <scope>NUCLEOTIDE SEQUENCE [LARGE SCALE GENOMIC DNA]</scope>
    <source>
        <strain evidence="3 4">Enr13</strain>
    </source>
</reference>
<feature type="region of interest" description="Disordered" evidence="1">
    <location>
        <begin position="353"/>
        <end position="373"/>
    </location>
</feature>
<dbReference type="KEGG" id="snep:Enr13x_72850"/>
<name>A0A518I2T6_9BACT</name>
<dbReference type="Proteomes" id="UP000319004">
    <property type="component" value="Chromosome"/>
</dbReference>
<gene>
    <name evidence="3" type="ORF">Enr13x_72850</name>
</gene>
<feature type="region of interest" description="Disordered" evidence="1">
    <location>
        <begin position="93"/>
        <end position="120"/>
    </location>
</feature>
<dbReference type="AlphaFoldDB" id="A0A518I2T6"/>
<evidence type="ECO:0000259" key="2">
    <source>
        <dbReference type="SMART" id="SM00327"/>
    </source>
</evidence>
<dbReference type="SUPFAM" id="SSF53300">
    <property type="entry name" value="vWA-like"/>
    <property type="match status" value="1"/>
</dbReference>
<organism evidence="3 4">
    <name type="scientific">Stieleria neptunia</name>
    <dbReference type="NCBI Taxonomy" id="2527979"/>
    <lineage>
        <taxon>Bacteria</taxon>
        <taxon>Pseudomonadati</taxon>
        <taxon>Planctomycetota</taxon>
        <taxon>Planctomycetia</taxon>
        <taxon>Pirellulales</taxon>
        <taxon>Pirellulaceae</taxon>
        <taxon>Stieleria</taxon>
    </lineage>
</organism>
<sequence length="373" mass="39513" precursor="true">MASLTAELSRITGYSTSLNATPPRNDSPPTKLGPEIQPHPTPPLLLSFVLHLVLLFLIAWVASSAPKGSQGEIDRQIGIAVVHRLPDRDQYEEVTADPKETVQDTAADSSSAAAAAAPPADLSPPIDLQGILSAMQSTPAPVSGSGIAGDVKLAGDAFGDGAGTAAPSSGQQATAKLFGVSGSGTRFVYVFDRSDSMNGFGGLPLRSAKRELIRSLQSLSPQQQFQIIFYNENVKPFQMSGMPMTMVAGEPNNLKRAQRYVEAIQAFGGTKHKGALLMALRLSPDVIFFLTDAHIPRLSQLELKLVQDRAEQSGTTIHAIEFGSRGGPAADSFLKDLAAMNNGQYQYVDVRQLRSEPVQPNAAEPGADEAPAP</sequence>
<evidence type="ECO:0000256" key="1">
    <source>
        <dbReference type="SAM" id="MobiDB-lite"/>
    </source>
</evidence>
<dbReference type="SMART" id="SM00327">
    <property type="entry name" value="VWA"/>
    <property type="match status" value="1"/>
</dbReference>
<dbReference type="OrthoDB" id="272806at2"/>
<feature type="compositionally biased region" description="Basic and acidic residues" evidence="1">
    <location>
        <begin position="93"/>
        <end position="102"/>
    </location>
</feature>
<dbReference type="EMBL" id="CP037423">
    <property type="protein sequence ID" value="QDV47376.1"/>
    <property type="molecule type" value="Genomic_DNA"/>
</dbReference>
<evidence type="ECO:0000313" key="4">
    <source>
        <dbReference type="Proteomes" id="UP000319004"/>
    </source>
</evidence>
<dbReference type="RefSeq" id="WP_145391466.1">
    <property type="nucleotide sequence ID" value="NZ_CP037423.1"/>
</dbReference>
<feature type="compositionally biased region" description="Low complexity" evidence="1">
    <location>
        <begin position="360"/>
        <end position="373"/>
    </location>
</feature>
<keyword evidence="4" id="KW-1185">Reference proteome</keyword>
<feature type="region of interest" description="Disordered" evidence="1">
    <location>
        <begin position="14"/>
        <end position="38"/>
    </location>
</feature>
<dbReference type="InterPro" id="IPR036465">
    <property type="entry name" value="vWFA_dom_sf"/>
</dbReference>